<feature type="compositionally biased region" description="Polar residues" evidence="1">
    <location>
        <begin position="120"/>
        <end position="138"/>
    </location>
</feature>
<name>A0A444YM78_ARAHY</name>
<dbReference type="Pfam" id="PF03004">
    <property type="entry name" value="Transposase_24"/>
    <property type="match status" value="1"/>
</dbReference>
<feature type="region of interest" description="Disordered" evidence="1">
    <location>
        <begin position="118"/>
        <end position="142"/>
    </location>
</feature>
<protein>
    <submittedName>
        <fullName evidence="2">Uncharacterized protein</fullName>
    </submittedName>
</protein>
<evidence type="ECO:0000256" key="1">
    <source>
        <dbReference type="SAM" id="MobiDB-lite"/>
    </source>
</evidence>
<dbReference type="InterPro" id="IPR004252">
    <property type="entry name" value="Probable_transposase_24"/>
</dbReference>
<evidence type="ECO:0000313" key="2">
    <source>
        <dbReference type="EMBL" id="RYR02997.1"/>
    </source>
</evidence>
<dbReference type="EMBL" id="SDMP01000016">
    <property type="protein sequence ID" value="RYR02997.1"/>
    <property type="molecule type" value="Genomic_DNA"/>
</dbReference>
<reference evidence="2 3" key="1">
    <citation type="submission" date="2019-01" db="EMBL/GenBank/DDBJ databases">
        <title>Sequencing of cultivated peanut Arachis hypogaea provides insights into genome evolution and oil improvement.</title>
        <authorList>
            <person name="Chen X."/>
        </authorList>
    </citation>
    <scope>NUCLEOTIDE SEQUENCE [LARGE SCALE GENOMIC DNA]</scope>
    <source>
        <strain evidence="3">cv. Fuhuasheng</strain>
        <tissue evidence="2">Leaves</tissue>
    </source>
</reference>
<keyword evidence="3" id="KW-1185">Reference proteome</keyword>
<comment type="caution">
    <text evidence="2">The sequence shown here is derived from an EMBL/GenBank/DDBJ whole genome shotgun (WGS) entry which is preliminary data.</text>
</comment>
<dbReference type="Proteomes" id="UP000289738">
    <property type="component" value="Chromosome B06"/>
</dbReference>
<gene>
    <name evidence="2" type="ORF">Ahy_B06g081836</name>
</gene>
<dbReference type="AlphaFoldDB" id="A0A444YM78"/>
<sequence>MKFICDTEHNLMIKKIYNQPVCDHLTSWIRPSTKKELEAHSRNDERFKHCHPTSIANRTLPRSLKYTGGSTTFMKTKSRLVTTLVENFKYTHTLNTNKDKFADERSAAHYEEYTQRLEAATQQSQPLSGNNEASSETSVVDPKRVWHETTSEPHKNRHFGLGLFFTNGLRSSVLVASSASVSATSPTDPQEIVDLREEVQKLTQELHQQVK</sequence>
<evidence type="ECO:0000313" key="3">
    <source>
        <dbReference type="Proteomes" id="UP000289738"/>
    </source>
</evidence>
<proteinExistence type="predicted"/>
<accession>A0A444YM78</accession>
<organism evidence="2 3">
    <name type="scientific">Arachis hypogaea</name>
    <name type="common">Peanut</name>
    <dbReference type="NCBI Taxonomy" id="3818"/>
    <lineage>
        <taxon>Eukaryota</taxon>
        <taxon>Viridiplantae</taxon>
        <taxon>Streptophyta</taxon>
        <taxon>Embryophyta</taxon>
        <taxon>Tracheophyta</taxon>
        <taxon>Spermatophyta</taxon>
        <taxon>Magnoliopsida</taxon>
        <taxon>eudicotyledons</taxon>
        <taxon>Gunneridae</taxon>
        <taxon>Pentapetalae</taxon>
        <taxon>rosids</taxon>
        <taxon>fabids</taxon>
        <taxon>Fabales</taxon>
        <taxon>Fabaceae</taxon>
        <taxon>Papilionoideae</taxon>
        <taxon>50 kb inversion clade</taxon>
        <taxon>dalbergioids sensu lato</taxon>
        <taxon>Dalbergieae</taxon>
        <taxon>Pterocarpus clade</taxon>
        <taxon>Arachis</taxon>
    </lineage>
</organism>